<reference evidence="4 5" key="1">
    <citation type="journal article" date="2019" name="Int. J. Syst. Evol. Microbiol.">
        <title>The Global Catalogue of Microorganisms (GCM) 10K type strain sequencing project: providing services to taxonomists for standard genome sequencing and annotation.</title>
        <authorList>
            <consortium name="The Broad Institute Genomics Platform"/>
            <consortium name="The Broad Institute Genome Sequencing Center for Infectious Disease"/>
            <person name="Wu L."/>
            <person name="Ma J."/>
        </authorList>
    </citation>
    <scope>NUCLEOTIDE SEQUENCE [LARGE SCALE GENOMIC DNA]</scope>
    <source>
        <strain evidence="4 5">JCM 10649</strain>
    </source>
</reference>
<accession>A0ABN1B6L3</accession>
<evidence type="ECO:0000313" key="5">
    <source>
        <dbReference type="Proteomes" id="UP001499895"/>
    </source>
</evidence>
<dbReference type="InterPro" id="IPR001932">
    <property type="entry name" value="PPM-type_phosphatase-like_dom"/>
</dbReference>
<keyword evidence="5" id="KW-1185">Reference proteome</keyword>
<dbReference type="SMART" id="SM00331">
    <property type="entry name" value="PP2C_SIG"/>
    <property type="match status" value="1"/>
</dbReference>
<proteinExistence type="predicted"/>
<dbReference type="PANTHER" id="PTHR43156:SF2">
    <property type="entry name" value="STAGE II SPORULATION PROTEIN E"/>
    <property type="match status" value="1"/>
</dbReference>
<feature type="transmembrane region" description="Helical" evidence="2">
    <location>
        <begin position="58"/>
        <end position="81"/>
    </location>
</feature>
<keyword evidence="1" id="KW-0378">Hydrolase</keyword>
<evidence type="ECO:0000256" key="2">
    <source>
        <dbReference type="SAM" id="Phobius"/>
    </source>
</evidence>
<protein>
    <submittedName>
        <fullName evidence="4">PP2C family protein-serine/threonine phosphatase</fullName>
    </submittedName>
</protein>
<dbReference type="RefSeq" id="WP_344096791.1">
    <property type="nucleotide sequence ID" value="NZ_BAAAHB010000119.1"/>
</dbReference>
<dbReference type="InterPro" id="IPR052016">
    <property type="entry name" value="Bact_Sigma-Reg"/>
</dbReference>
<evidence type="ECO:0000259" key="3">
    <source>
        <dbReference type="SMART" id="SM00331"/>
    </source>
</evidence>
<comment type="caution">
    <text evidence="4">The sequence shown here is derived from an EMBL/GenBank/DDBJ whole genome shotgun (WGS) entry which is preliminary data.</text>
</comment>
<evidence type="ECO:0000256" key="1">
    <source>
        <dbReference type="ARBA" id="ARBA00022801"/>
    </source>
</evidence>
<organism evidence="4 5">
    <name type="scientific">Streptomyces stramineus</name>
    <dbReference type="NCBI Taxonomy" id="173861"/>
    <lineage>
        <taxon>Bacteria</taxon>
        <taxon>Bacillati</taxon>
        <taxon>Actinomycetota</taxon>
        <taxon>Actinomycetes</taxon>
        <taxon>Kitasatosporales</taxon>
        <taxon>Streptomycetaceae</taxon>
        <taxon>Streptomyces</taxon>
    </lineage>
</organism>
<keyword evidence="2" id="KW-0472">Membrane</keyword>
<dbReference type="InterPro" id="IPR036457">
    <property type="entry name" value="PPM-type-like_dom_sf"/>
</dbReference>
<dbReference type="Gene3D" id="3.60.40.10">
    <property type="entry name" value="PPM-type phosphatase domain"/>
    <property type="match status" value="1"/>
</dbReference>
<feature type="transmembrane region" description="Helical" evidence="2">
    <location>
        <begin position="93"/>
        <end position="111"/>
    </location>
</feature>
<dbReference type="Proteomes" id="UP001499895">
    <property type="component" value="Unassembled WGS sequence"/>
</dbReference>
<feature type="domain" description="PPM-type phosphatase" evidence="3">
    <location>
        <begin position="142"/>
        <end position="363"/>
    </location>
</feature>
<dbReference type="PANTHER" id="PTHR43156">
    <property type="entry name" value="STAGE II SPORULATION PROTEIN E-RELATED"/>
    <property type="match status" value="1"/>
</dbReference>
<evidence type="ECO:0000313" key="4">
    <source>
        <dbReference type="EMBL" id="GAA0491089.1"/>
    </source>
</evidence>
<dbReference type="EMBL" id="BAAAHB010000119">
    <property type="protein sequence ID" value="GAA0491089.1"/>
    <property type="molecule type" value="Genomic_DNA"/>
</dbReference>
<dbReference type="SUPFAM" id="SSF81606">
    <property type="entry name" value="PP2C-like"/>
    <property type="match status" value="1"/>
</dbReference>
<dbReference type="Pfam" id="PF07228">
    <property type="entry name" value="SpoIIE"/>
    <property type="match status" value="1"/>
</dbReference>
<gene>
    <name evidence="4" type="ORF">GCM10009544_59890</name>
</gene>
<keyword evidence="2" id="KW-1133">Transmembrane helix</keyword>
<sequence>MRAPGAGRTAVWRWCARHLQLLPVLLLAGGALLDYSTTPHFSAEALYAAAPMTAAALLSLRATVLAGIGACAVDIALLAHFGFLGGSGGRSELATVATVSVFAVVVNRLMYHGDVRLQSARRVALAVQDAVLPRPPASIGPLRIAVRYQSAVAEAQIGGDLYGVQDTPYGVRCLIGDVRGKGMGAVKAVDVALGVFREAADDEPALARVAARLERALRREADRQAGPEQNERFVTGVLAEIPPSGGELRLINRGHPAPLLLRDGRVRGVEPSEPALPLALAQLGTGEERIDAVPFPPGTTLLLYTDGLTEARNRDGAFYDPVSRLTGRDFPGPDALLDALLADVGHHTGGRITDDMALLAVTHGGGRPSRP</sequence>
<name>A0ABN1B6L3_9ACTN</name>
<keyword evidence="2" id="KW-0812">Transmembrane</keyword>